<evidence type="ECO:0000313" key="2">
    <source>
        <dbReference type="EMBL" id="KKP66082.1"/>
    </source>
</evidence>
<gene>
    <name evidence="2" type="ORF">UR64_C0013G0041</name>
</gene>
<comment type="caution">
    <text evidence="2">The sequence shown here is derived from an EMBL/GenBank/DDBJ whole genome shotgun (WGS) entry which is preliminary data.</text>
</comment>
<dbReference type="Proteomes" id="UP000034952">
    <property type="component" value="Unassembled WGS sequence"/>
</dbReference>
<sequence>MTILNRKPSFFFKLSLISFSLFLFSFSYASASTYYVSSTDGNDTCTGLSQVAYTTGVTACPIKTLTKLNTKTFSPGDSILFKKGDTFYGSITVSQSGTAGNPITFSSYGSGEKPIITGFTDVTSWTNLGNNIWESTNTVSTLSYLNVVSVNNENATMGRTPNEGSVYTVD</sequence>
<feature type="non-terminal residue" evidence="2">
    <location>
        <position position="170"/>
    </location>
</feature>
<accession>A0A0G0EFG1</accession>
<dbReference type="InterPro" id="IPR011050">
    <property type="entry name" value="Pectin_lyase_fold/virulence"/>
</dbReference>
<dbReference type="SUPFAM" id="SSF51126">
    <property type="entry name" value="Pectin lyase-like"/>
    <property type="match status" value="1"/>
</dbReference>
<dbReference type="InterPro" id="IPR012334">
    <property type="entry name" value="Pectin_lyas_fold"/>
</dbReference>
<organism evidence="2 3">
    <name type="scientific">Candidatus Nomurabacteria bacterium GW2011_GWE1_35_16</name>
    <dbReference type="NCBI Taxonomy" id="1618761"/>
    <lineage>
        <taxon>Bacteria</taxon>
        <taxon>Candidatus Nomuraibacteriota</taxon>
    </lineage>
</organism>
<dbReference type="EMBL" id="LBPY01000013">
    <property type="protein sequence ID" value="KKP66082.1"/>
    <property type="molecule type" value="Genomic_DNA"/>
</dbReference>
<protein>
    <recommendedName>
        <fullName evidence="4">Secreted protein</fullName>
    </recommendedName>
</protein>
<dbReference type="Gene3D" id="2.160.20.10">
    <property type="entry name" value="Single-stranded right-handed beta-helix, Pectin lyase-like"/>
    <property type="match status" value="1"/>
</dbReference>
<name>A0A0G0EFG1_9BACT</name>
<evidence type="ECO:0008006" key="4">
    <source>
        <dbReference type="Google" id="ProtNLM"/>
    </source>
</evidence>
<evidence type="ECO:0000313" key="3">
    <source>
        <dbReference type="Proteomes" id="UP000034952"/>
    </source>
</evidence>
<reference evidence="2 3" key="1">
    <citation type="journal article" date="2015" name="Nature">
        <title>rRNA introns, odd ribosomes, and small enigmatic genomes across a large radiation of phyla.</title>
        <authorList>
            <person name="Brown C.T."/>
            <person name="Hug L.A."/>
            <person name="Thomas B.C."/>
            <person name="Sharon I."/>
            <person name="Castelle C.J."/>
            <person name="Singh A."/>
            <person name="Wilkins M.J."/>
            <person name="Williams K.H."/>
            <person name="Banfield J.F."/>
        </authorList>
    </citation>
    <scope>NUCLEOTIDE SEQUENCE [LARGE SCALE GENOMIC DNA]</scope>
</reference>
<feature type="chain" id="PRO_5002531813" description="Secreted protein" evidence="1">
    <location>
        <begin position="32"/>
        <end position="170"/>
    </location>
</feature>
<dbReference type="AlphaFoldDB" id="A0A0G0EFG1"/>
<proteinExistence type="predicted"/>
<feature type="signal peptide" evidence="1">
    <location>
        <begin position="1"/>
        <end position="31"/>
    </location>
</feature>
<evidence type="ECO:0000256" key="1">
    <source>
        <dbReference type="SAM" id="SignalP"/>
    </source>
</evidence>
<keyword evidence="1" id="KW-0732">Signal</keyword>